<dbReference type="EMBL" id="JAFBMS010000028">
    <property type="protein sequence ID" value="KAG9342381.1"/>
    <property type="molecule type" value="Genomic_DNA"/>
</dbReference>
<keyword evidence="1" id="KW-0175">Coiled coil</keyword>
<evidence type="ECO:0000313" key="4">
    <source>
        <dbReference type="Proteomes" id="UP000824540"/>
    </source>
</evidence>
<keyword evidence="4" id="KW-1185">Reference proteome</keyword>
<proteinExistence type="predicted"/>
<accession>A0A8T2NTF8</accession>
<sequence length="118" mass="13054">MEVLANAAVAEICKLVDDGYAVLRLEMSQSQKENKALKRKLQMMELRVARACAEKNSVNARPQGVQGCDKMRRTVTESHFPGEGGVFTRPLDGQRRDGDAADTDQDHTATQHNALRAE</sequence>
<feature type="coiled-coil region" evidence="1">
    <location>
        <begin position="20"/>
        <end position="54"/>
    </location>
</feature>
<evidence type="ECO:0000313" key="3">
    <source>
        <dbReference type="EMBL" id="KAG9342381.1"/>
    </source>
</evidence>
<evidence type="ECO:0000256" key="1">
    <source>
        <dbReference type="SAM" id="Coils"/>
    </source>
</evidence>
<dbReference type="AlphaFoldDB" id="A0A8T2NTF8"/>
<reference evidence="3" key="1">
    <citation type="thesis" date="2021" institute="BYU ScholarsArchive" country="Provo, UT, USA">
        <title>Applications of and Algorithms for Genome Assembly and Genomic Analyses with an Emphasis on Marine Teleosts.</title>
        <authorList>
            <person name="Pickett B.D."/>
        </authorList>
    </citation>
    <scope>NUCLEOTIDE SEQUENCE</scope>
    <source>
        <strain evidence="3">HI-2016</strain>
    </source>
</reference>
<organism evidence="3 4">
    <name type="scientific">Albula glossodonta</name>
    <name type="common">roundjaw bonefish</name>
    <dbReference type="NCBI Taxonomy" id="121402"/>
    <lineage>
        <taxon>Eukaryota</taxon>
        <taxon>Metazoa</taxon>
        <taxon>Chordata</taxon>
        <taxon>Craniata</taxon>
        <taxon>Vertebrata</taxon>
        <taxon>Euteleostomi</taxon>
        <taxon>Actinopterygii</taxon>
        <taxon>Neopterygii</taxon>
        <taxon>Teleostei</taxon>
        <taxon>Albuliformes</taxon>
        <taxon>Albulidae</taxon>
        <taxon>Albula</taxon>
    </lineage>
</organism>
<comment type="caution">
    <text evidence="3">The sequence shown here is derived from an EMBL/GenBank/DDBJ whole genome shotgun (WGS) entry which is preliminary data.</text>
</comment>
<name>A0A8T2NTF8_9TELE</name>
<dbReference type="Proteomes" id="UP000824540">
    <property type="component" value="Unassembled WGS sequence"/>
</dbReference>
<protein>
    <submittedName>
        <fullName evidence="3">Uncharacterized protein</fullName>
    </submittedName>
</protein>
<gene>
    <name evidence="3" type="ORF">JZ751_016376</name>
</gene>
<feature type="non-terminal residue" evidence="3">
    <location>
        <position position="118"/>
    </location>
</feature>
<feature type="compositionally biased region" description="Basic and acidic residues" evidence="2">
    <location>
        <begin position="92"/>
        <end position="118"/>
    </location>
</feature>
<evidence type="ECO:0000256" key="2">
    <source>
        <dbReference type="SAM" id="MobiDB-lite"/>
    </source>
</evidence>
<feature type="region of interest" description="Disordered" evidence="2">
    <location>
        <begin position="76"/>
        <end position="118"/>
    </location>
</feature>
<dbReference type="OrthoDB" id="427030at2759"/>